<keyword evidence="7" id="KW-0325">Glycoprotein</keyword>
<sequence>MPSSCHLQKHSRIFLLCFVLNGTECQDVDECHESNGFPCPEHSLCNNTVGSYFCLCSPGYDSSNSSCQDIDECKYNTTCRSDQVCTNLPGAYNCSCPLGYHEEKKACFTGNGSWCTDVDECALMHPCPSPAQCYNTPGSFLCVCMPGFIGFGPLCVDVNECLQAPGQCHSAATCINSVGSFKCSCNLGWNTTKDNGPAANSLMRLQPLFLTSDYLQWCLFVATSRYKN</sequence>
<comment type="subcellular location">
    <subcellularLocation>
        <location evidence="1">Secreted</location>
    </subcellularLocation>
</comment>
<dbReference type="InterPro" id="IPR018097">
    <property type="entry name" value="EGF_Ca-bd_CS"/>
</dbReference>
<evidence type="ECO:0000256" key="6">
    <source>
        <dbReference type="ARBA" id="ARBA00023157"/>
    </source>
</evidence>
<organism evidence="11 12">
    <name type="scientific">Nothobranchius furzeri</name>
    <name type="common">Turquoise killifish</name>
    <dbReference type="NCBI Taxonomy" id="105023"/>
    <lineage>
        <taxon>Eukaryota</taxon>
        <taxon>Metazoa</taxon>
        <taxon>Chordata</taxon>
        <taxon>Craniata</taxon>
        <taxon>Vertebrata</taxon>
        <taxon>Euteleostomi</taxon>
        <taxon>Actinopterygii</taxon>
        <taxon>Neopterygii</taxon>
        <taxon>Teleostei</taxon>
        <taxon>Neoteleostei</taxon>
        <taxon>Acanthomorphata</taxon>
        <taxon>Ovalentaria</taxon>
        <taxon>Atherinomorphae</taxon>
        <taxon>Cyprinodontiformes</taxon>
        <taxon>Nothobranchiidae</taxon>
        <taxon>Nothobranchius</taxon>
    </lineage>
</organism>
<dbReference type="InterPro" id="IPR051145">
    <property type="entry name" value="GAS-SHBG-PROS"/>
</dbReference>
<dbReference type="FunFam" id="2.10.25.10:FF:000038">
    <property type="entry name" value="Fibrillin 2"/>
    <property type="match status" value="4"/>
</dbReference>
<keyword evidence="2" id="KW-0964">Secreted</keyword>
<accession>A0A8C6K5K8</accession>
<dbReference type="PROSITE" id="PS01186">
    <property type="entry name" value="EGF_2"/>
    <property type="match status" value="3"/>
</dbReference>
<dbReference type="PROSITE" id="PS01187">
    <property type="entry name" value="EGF_CA"/>
    <property type="match status" value="2"/>
</dbReference>
<dbReference type="GO" id="GO:0030855">
    <property type="term" value="P:epithelial cell differentiation"/>
    <property type="evidence" value="ECO:0007669"/>
    <property type="project" value="UniProtKB-ARBA"/>
</dbReference>
<dbReference type="AlphaFoldDB" id="A0A8C6K5K8"/>
<dbReference type="PROSITE" id="PS50026">
    <property type="entry name" value="EGF_3"/>
    <property type="match status" value="4"/>
</dbReference>
<dbReference type="GO" id="GO:0005509">
    <property type="term" value="F:calcium ion binding"/>
    <property type="evidence" value="ECO:0007669"/>
    <property type="project" value="InterPro"/>
</dbReference>
<dbReference type="Proteomes" id="UP000694548">
    <property type="component" value="Chromosome sgr03"/>
</dbReference>
<dbReference type="SUPFAM" id="SSF57184">
    <property type="entry name" value="Growth factor receptor domain"/>
    <property type="match status" value="1"/>
</dbReference>
<reference evidence="11" key="3">
    <citation type="submission" date="2025-09" db="UniProtKB">
        <authorList>
            <consortium name="Ensembl"/>
        </authorList>
    </citation>
    <scope>IDENTIFICATION</scope>
</reference>
<dbReference type="InterPro" id="IPR001881">
    <property type="entry name" value="EGF-like_Ca-bd_dom"/>
</dbReference>
<dbReference type="GeneTree" id="ENSGT00940000167711"/>
<dbReference type="PANTHER" id="PTHR24040">
    <property type="entry name" value="LAMININ G-LIKE DOMAIN-CONTAINING PROTEIN"/>
    <property type="match status" value="1"/>
</dbReference>
<keyword evidence="5" id="KW-0677">Repeat</keyword>
<evidence type="ECO:0000256" key="2">
    <source>
        <dbReference type="ARBA" id="ARBA00022525"/>
    </source>
</evidence>
<dbReference type="Pfam" id="PF07645">
    <property type="entry name" value="EGF_CA"/>
    <property type="match status" value="4"/>
</dbReference>
<reference evidence="11" key="2">
    <citation type="submission" date="2025-08" db="UniProtKB">
        <authorList>
            <consortium name="Ensembl"/>
        </authorList>
    </citation>
    <scope>IDENTIFICATION</scope>
</reference>
<reference evidence="11" key="1">
    <citation type="submission" date="2014-08" db="EMBL/GenBank/DDBJ databases">
        <authorList>
            <person name="Senf B."/>
            <person name="Petzold A."/>
            <person name="Downie B.R."/>
            <person name="Koch P."/>
            <person name="Platzer M."/>
        </authorList>
    </citation>
    <scope>NUCLEOTIDE SEQUENCE [LARGE SCALE GENOMIC DNA]</scope>
    <source>
        <strain evidence="11">GRZ</strain>
    </source>
</reference>
<dbReference type="SMART" id="SM00181">
    <property type="entry name" value="EGF"/>
    <property type="match status" value="4"/>
</dbReference>
<evidence type="ECO:0000256" key="5">
    <source>
        <dbReference type="ARBA" id="ARBA00022737"/>
    </source>
</evidence>
<feature type="domain" description="EGF-like" evidence="10">
    <location>
        <begin position="69"/>
        <end position="108"/>
    </location>
</feature>
<dbReference type="InterPro" id="IPR000152">
    <property type="entry name" value="EGF-type_Asp/Asn_hydroxyl_site"/>
</dbReference>
<dbReference type="Ensembl" id="ENSNFUT00015000463.1">
    <property type="protein sequence ID" value="ENSNFUP00015000396.1"/>
    <property type="gene ID" value="ENSNFUG00015000303.1"/>
</dbReference>
<dbReference type="CDD" id="cd00054">
    <property type="entry name" value="EGF_CA"/>
    <property type="match status" value="4"/>
</dbReference>
<evidence type="ECO:0000256" key="4">
    <source>
        <dbReference type="ARBA" id="ARBA00022729"/>
    </source>
</evidence>
<comment type="caution">
    <text evidence="8">Lacks conserved residue(s) required for the propagation of feature annotation.</text>
</comment>
<protein>
    <recommendedName>
        <fullName evidence="10">EGF-like domain-containing protein</fullName>
    </recommendedName>
</protein>
<feature type="domain" description="EGF-like" evidence="10">
    <location>
        <begin position="117"/>
        <end position="156"/>
    </location>
</feature>
<feature type="chain" id="PRO_5034175705" description="EGF-like domain-containing protein" evidence="9">
    <location>
        <begin position="26"/>
        <end position="228"/>
    </location>
</feature>
<evidence type="ECO:0000259" key="10">
    <source>
        <dbReference type="PROSITE" id="PS50026"/>
    </source>
</evidence>
<dbReference type="InterPro" id="IPR049883">
    <property type="entry name" value="NOTCH1_EGF-like"/>
</dbReference>
<dbReference type="PROSITE" id="PS00010">
    <property type="entry name" value="ASX_HYDROXYL"/>
    <property type="match status" value="4"/>
</dbReference>
<keyword evidence="12" id="KW-1185">Reference proteome</keyword>
<feature type="signal peptide" evidence="9">
    <location>
        <begin position="1"/>
        <end position="25"/>
    </location>
</feature>
<keyword evidence="4 9" id="KW-0732">Signal</keyword>
<feature type="domain" description="EGF-like" evidence="10">
    <location>
        <begin position="27"/>
        <end position="68"/>
    </location>
</feature>
<dbReference type="InterPro" id="IPR009030">
    <property type="entry name" value="Growth_fac_rcpt_cys_sf"/>
</dbReference>
<proteinExistence type="predicted"/>
<keyword evidence="3 8" id="KW-0245">EGF-like domain</keyword>
<evidence type="ECO:0000256" key="1">
    <source>
        <dbReference type="ARBA" id="ARBA00004613"/>
    </source>
</evidence>
<dbReference type="SUPFAM" id="SSF57196">
    <property type="entry name" value="EGF/Laminin"/>
    <property type="match status" value="1"/>
</dbReference>
<evidence type="ECO:0000256" key="3">
    <source>
        <dbReference type="ARBA" id="ARBA00022536"/>
    </source>
</evidence>
<dbReference type="GO" id="GO:0005576">
    <property type="term" value="C:extracellular region"/>
    <property type="evidence" value="ECO:0007669"/>
    <property type="project" value="UniProtKB-SubCell"/>
</dbReference>
<feature type="domain" description="EGF-like" evidence="10">
    <location>
        <begin position="157"/>
        <end position="195"/>
    </location>
</feature>
<evidence type="ECO:0000313" key="11">
    <source>
        <dbReference type="Ensembl" id="ENSNFUP00015000396.1"/>
    </source>
</evidence>
<name>A0A8C6K5K8_NOTFU</name>
<dbReference type="PANTHER" id="PTHR24040:SF13">
    <property type="entry name" value="FIBROPELLIN-1"/>
    <property type="match status" value="1"/>
</dbReference>
<evidence type="ECO:0000313" key="12">
    <source>
        <dbReference type="Proteomes" id="UP000694548"/>
    </source>
</evidence>
<dbReference type="Gene3D" id="2.10.25.10">
    <property type="entry name" value="Laminin"/>
    <property type="match status" value="4"/>
</dbReference>
<evidence type="ECO:0000256" key="9">
    <source>
        <dbReference type="SAM" id="SignalP"/>
    </source>
</evidence>
<keyword evidence="6" id="KW-1015">Disulfide bond</keyword>
<dbReference type="SMART" id="SM00179">
    <property type="entry name" value="EGF_CA"/>
    <property type="match status" value="4"/>
</dbReference>
<evidence type="ECO:0000256" key="7">
    <source>
        <dbReference type="ARBA" id="ARBA00023180"/>
    </source>
</evidence>
<evidence type="ECO:0000256" key="8">
    <source>
        <dbReference type="PROSITE-ProRule" id="PRU00076"/>
    </source>
</evidence>
<dbReference type="InterPro" id="IPR000742">
    <property type="entry name" value="EGF"/>
</dbReference>